<name>A0A0W8FAU9_9ZZZZ</name>
<comment type="caution">
    <text evidence="1">The sequence shown here is derived from an EMBL/GenBank/DDBJ whole genome shotgun (WGS) entry which is preliminary data.</text>
</comment>
<protein>
    <submittedName>
        <fullName evidence="1">Uncharacterized protein</fullName>
    </submittedName>
</protein>
<dbReference type="AlphaFoldDB" id="A0A0W8FAU9"/>
<gene>
    <name evidence="1" type="ORF">ASZ90_012305</name>
</gene>
<organism evidence="1">
    <name type="scientific">hydrocarbon metagenome</name>
    <dbReference type="NCBI Taxonomy" id="938273"/>
    <lineage>
        <taxon>unclassified sequences</taxon>
        <taxon>metagenomes</taxon>
        <taxon>ecological metagenomes</taxon>
    </lineage>
</organism>
<evidence type="ECO:0000313" key="1">
    <source>
        <dbReference type="EMBL" id="KUG17991.1"/>
    </source>
</evidence>
<proteinExistence type="predicted"/>
<reference evidence="1" key="1">
    <citation type="journal article" date="2015" name="Proc. Natl. Acad. Sci. U.S.A.">
        <title>Networks of energetic and metabolic interactions define dynamics in microbial communities.</title>
        <authorList>
            <person name="Embree M."/>
            <person name="Liu J.K."/>
            <person name="Al-Bassam M.M."/>
            <person name="Zengler K."/>
        </authorList>
    </citation>
    <scope>NUCLEOTIDE SEQUENCE</scope>
</reference>
<dbReference type="EMBL" id="LNQE01001407">
    <property type="protein sequence ID" value="KUG17991.1"/>
    <property type="molecule type" value="Genomic_DNA"/>
</dbReference>
<sequence length="96" mass="10805">MNEKIEASDRSVTTGRIEKSIIITGDNSHVSLGERLRDAVIQPDGVFRRVHIESFVGHRWLINQVDFILNDENNSCGYLVLEAHAGLGKTAFWPGW</sequence>
<accession>A0A0W8FAU9</accession>